<evidence type="ECO:0000256" key="5">
    <source>
        <dbReference type="ARBA" id="ARBA00022833"/>
    </source>
</evidence>
<comment type="pathway">
    <text evidence="1">Protein modification; protein ubiquitination.</text>
</comment>
<evidence type="ECO:0000256" key="7">
    <source>
        <dbReference type="SAM" id="MobiDB-lite"/>
    </source>
</evidence>
<dbReference type="PROSITE" id="PS50089">
    <property type="entry name" value="ZF_RING_2"/>
    <property type="match status" value="1"/>
</dbReference>
<evidence type="ECO:0000259" key="8">
    <source>
        <dbReference type="PROSITE" id="PS50089"/>
    </source>
</evidence>
<feature type="compositionally biased region" description="Acidic residues" evidence="7">
    <location>
        <begin position="256"/>
        <end position="275"/>
    </location>
</feature>
<gene>
    <name evidence="9" type="ORF">BDU57DRAFT_568857</name>
</gene>
<evidence type="ECO:0000256" key="3">
    <source>
        <dbReference type="ARBA" id="ARBA00022771"/>
    </source>
</evidence>
<feature type="domain" description="RING-type" evidence="8">
    <location>
        <begin position="49"/>
        <end position="114"/>
    </location>
</feature>
<feature type="compositionally biased region" description="Polar residues" evidence="7">
    <location>
        <begin position="355"/>
        <end position="373"/>
    </location>
</feature>
<dbReference type="InterPro" id="IPR001841">
    <property type="entry name" value="Znf_RING"/>
</dbReference>
<dbReference type="Pfam" id="PF12678">
    <property type="entry name" value="zf-rbx1"/>
    <property type="match status" value="1"/>
</dbReference>
<dbReference type="OrthoDB" id="8062037at2759"/>
<evidence type="ECO:0000313" key="9">
    <source>
        <dbReference type="EMBL" id="KAF1919353.1"/>
    </source>
</evidence>
<dbReference type="GO" id="GO:0061630">
    <property type="term" value="F:ubiquitin protein ligase activity"/>
    <property type="evidence" value="ECO:0007669"/>
    <property type="project" value="TreeGrafter"/>
</dbReference>
<organism evidence="9 10">
    <name type="scientific">Ampelomyces quisqualis</name>
    <name type="common">Powdery mildew agent</name>
    <dbReference type="NCBI Taxonomy" id="50730"/>
    <lineage>
        <taxon>Eukaryota</taxon>
        <taxon>Fungi</taxon>
        <taxon>Dikarya</taxon>
        <taxon>Ascomycota</taxon>
        <taxon>Pezizomycotina</taxon>
        <taxon>Dothideomycetes</taxon>
        <taxon>Pleosporomycetidae</taxon>
        <taxon>Pleosporales</taxon>
        <taxon>Pleosporineae</taxon>
        <taxon>Phaeosphaeriaceae</taxon>
        <taxon>Ampelomyces</taxon>
    </lineage>
</organism>
<feature type="region of interest" description="Disordered" evidence="7">
    <location>
        <begin position="314"/>
        <end position="436"/>
    </location>
</feature>
<keyword evidence="2" id="KW-0479">Metal-binding</keyword>
<evidence type="ECO:0000256" key="1">
    <source>
        <dbReference type="ARBA" id="ARBA00004906"/>
    </source>
</evidence>
<sequence length="464" mass="50602">MSNPQTRANMLLPSARAAASLHLPRMPDYIANHIIRNATISATDTDTMCTICQQNFTSDPASDSDSSSPASDSDADQDFSIVRIPPCNHAFHAHCITSWLASTAPTRNACPTCRTPLCRLNVLSAAAATALRADMIVVPDPHWSAAHYTSILTFVDAQVAAQPVNGLDPDFVSIPRLTRNWWVARGHAVVAVEHVMIGARWVEMLAAQRVKEWVDERGEQGGWAGQVFYGMFLVLESMFAQMYSPERLTALAGEASDAEGSDGSGDTEEDDEEDMTPGQRLFTATMLARYGHLSPESFARQELWELEGELDSLPSLSSTPGPLFGDRGAEVANLPGLPTRPDGGRLPTDGGATGHSFQGSPTLPSTEGNTPHQPISFENAHPAPEDIQSKATDPDNTTFATYYSSTLNPSVPSSRPNQWKKPHTFAPEPESTEEKLSDEWYLVMLVRRRVAEVARSKQDNRVEE</sequence>
<keyword evidence="3 6" id="KW-0863">Zinc-finger</keyword>
<evidence type="ECO:0000256" key="4">
    <source>
        <dbReference type="ARBA" id="ARBA00022786"/>
    </source>
</evidence>
<dbReference type="GO" id="GO:0016567">
    <property type="term" value="P:protein ubiquitination"/>
    <property type="evidence" value="ECO:0007669"/>
    <property type="project" value="UniProtKB-UniPathway"/>
</dbReference>
<accession>A0A6A5QV51</accession>
<dbReference type="GO" id="GO:0008270">
    <property type="term" value="F:zinc ion binding"/>
    <property type="evidence" value="ECO:0007669"/>
    <property type="project" value="UniProtKB-KW"/>
</dbReference>
<dbReference type="SUPFAM" id="SSF57850">
    <property type="entry name" value="RING/U-box"/>
    <property type="match status" value="1"/>
</dbReference>
<dbReference type="InterPro" id="IPR024766">
    <property type="entry name" value="Znf_RING_H2"/>
</dbReference>
<dbReference type="EMBL" id="ML979133">
    <property type="protein sequence ID" value="KAF1919353.1"/>
    <property type="molecule type" value="Genomic_DNA"/>
</dbReference>
<dbReference type="CDD" id="cd16448">
    <property type="entry name" value="RING-H2"/>
    <property type="match status" value="1"/>
</dbReference>
<dbReference type="Gene3D" id="3.30.40.10">
    <property type="entry name" value="Zinc/RING finger domain, C3HC4 (zinc finger)"/>
    <property type="match status" value="1"/>
</dbReference>
<keyword evidence="5" id="KW-0862">Zinc</keyword>
<evidence type="ECO:0000256" key="6">
    <source>
        <dbReference type="PROSITE-ProRule" id="PRU00175"/>
    </source>
</evidence>
<dbReference type="AlphaFoldDB" id="A0A6A5QV51"/>
<feature type="region of interest" description="Disordered" evidence="7">
    <location>
        <begin position="252"/>
        <end position="276"/>
    </location>
</feature>
<feature type="compositionally biased region" description="Low complexity" evidence="7">
    <location>
        <begin position="314"/>
        <end position="323"/>
    </location>
</feature>
<proteinExistence type="predicted"/>
<evidence type="ECO:0000256" key="2">
    <source>
        <dbReference type="ARBA" id="ARBA00022723"/>
    </source>
</evidence>
<keyword evidence="4" id="KW-0833">Ubl conjugation pathway</keyword>
<name>A0A6A5QV51_AMPQU</name>
<dbReference type="InterPro" id="IPR013083">
    <property type="entry name" value="Znf_RING/FYVE/PHD"/>
</dbReference>
<evidence type="ECO:0000313" key="10">
    <source>
        <dbReference type="Proteomes" id="UP000800096"/>
    </source>
</evidence>
<dbReference type="UniPathway" id="UPA00143"/>
<dbReference type="Proteomes" id="UP000800096">
    <property type="component" value="Unassembled WGS sequence"/>
</dbReference>
<dbReference type="PANTHER" id="PTHR45969:SF69">
    <property type="entry name" value="FINGER DOMAIN PROTEIN, PUTATIVE (AFU_ORTHOLOGUE AFUA_3G12190)-RELATED"/>
    <property type="match status" value="1"/>
</dbReference>
<dbReference type="GO" id="GO:0051603">
    <property type="term" value="P:proteolysis involved in protein catabolic process"/>
    <property type="evidence" value="ECO:0007669"/>
    <property type="project" value="UniProtKB-ARBA"/>
</dbReference>
<keyword evidence="10" id="KW-1185">Reference proteome</keyword>
<reference evidence="9" key="1">
    <citation type="journal article" date="2020" name="Stud. Mycol.">
        <title>101 Dothideomycetes genomes: a test case for predicting lifestyles and emergence of pathogens.</title>
        <authorList>
            <person name="Haridas S."/>
            <person name="Albert R."/>
            <person name="Binder M."/>
            <person name="Bloem J."/>
            <person name="Labutti K."/>
            <person name="Salamov A."/>
            <person name="Andreopoulos B."/>
            <person name="Baker S."/>
            <person name="Barry K."/>
            <person name="Bills G."/>
            <person name="Bluhm B."/>
            <person name="Cannon C."/>
            <person name="Castanera R."/>
            <person name="Culley D."/>
            <person name="Daum C."/>
            <person name="Ezra D."/>
            <person name="Gonzalez J."/>
            <person name="Henrissat B."/>
            <person name="Kuo A."/>
            <person name="Liang C."/>
            <person name="Lipzen A."/>
            <person name="Lutzoni F."/>
            <person name="Magnuson J."/>
            <person name="Mondo S."/>
            <person name="Nolan M."/>
            <person name="Ohm R."/>
            <person name="Pangilinan J."/>
            <person name="Park H.-J."/>
            <person name="Ramirez L."/>
            <person name="Alfaro M."/>
            <person name="Sun H."/>
            <person name="Tritt A."/>
            <person name="Yoshinaga Y."/>
            <person name="Zwiers L.-H."/>
            <person name="Turgeon B."/>
            <person name="Goodwin S."/>
            <person name="Spatafora J."/>
            <person name="Crous P."/>
            <person name="Grigoriev I."/>
        </authorList>
    </citation>
    <scope>NUCLEOTIDE SEQUENCE</scope>
    <source>
        <strain evidence="9">HMLAC05119</strain>
    </source>
</reference>
<protein>
    <recommendedName>
        <fullName evidence="8">RING-type domain-containing protein</fullName>
    </recommendedName>
</protein>
<dbReference type="PANTHER" id="PTHR45969">
    <property type="entry name" value="RING ZINC FINGER PROTEIN-RELATED"/>
    <property type="match status" value="1"/>
</dbReference>
<feature type="compositionally biased region" description="Polar residues" evidence="7">
    <location>
        <begin position="389"/>
        <end position="417"/>
    </location>
</feature>
<dbReference type="SMART" id="SM00184">
    <property type="entry name" value="RING"/>
    <property type="match status" value="1"/>
</dbReference>